<evidence type="ECO:0000313" key="2">
    <source>
        <dbReference type="EMBL" id="KWS06913.1"/>
    </source>
</evidence>
<dbReference type="AlphaFoldDB" id="A0A108UCY6"/>
<dbReference type="EMBL" id="JAJA02000001">
    <property type="protein sequence ID" value="KWS06913.1"/>
    <property type="molecule type" value="Genomic_DNA"/>
</dbReference>
<keyword evidence="3" id="KW-1185">Reference proteome</keyword>
<dbReference type="SUPFAM" id="SSF53335">
    <property type="entry name" value="S-adenosyl-L-methionine-dependent methyltransferases"/>
    <property type="match status" value="1"/>
</dbReference>
<reference evidence="2 3" key="1">
    <citation type="journal article" date="2014" name="Genome Announc.">
        <title>Draft Genome Sequence of Lysobacter capsici AZ78, a Bacterium Antagonistic to Plant-Pathogenic Oomycetes.</title>
        <authorList>
            <person name="Puopolo G."/>
            <person name="Sonego P."/>
            <person name="Engelen K."/>
            <person name="Pertot I."/>
        </authorList>
    </citation>
    <scope>NUCLEOTIDE SEQUENCE [LARGE SCALE GENOMIC DNA]</scope>
    <source>
        <strain evidence="2 3">AZ78</strain>
    </source>
</reference>
<dbReference type="GO" id="GO:0008757">
    <property type="term" value="F:S-adenosylmethionine-dependent methyltransferase activity"/>
    <property type="evidence" value="ECO:0007669"/>
    <property type="project" value="InterPro"/>
</dbReference>
<name>A0A108UCY6_9GAMM</name>
<evidence type="ECO:0000259" key="1">
    <source>
        <dbReference type="Pfam" id="PF08241"/>
    </source>
</evidence>
<accession>A0A108UCY6</accession>
<dbReference type="InterPro" id="IPR013216">
    <property type="entry name" value="Methyltransf_11"/>
</dbReference>
<evidence type="ECO:0000313" key="3">
    <source>
        <dbReference type="Proteomes" id="UP000023435"/>
    </source>
</evidence>
<dbReference type="Gene3D" id="3.40.50.150">
    <property type="entry name" value="Vaccinia Virus protein VP39"/>
    <property type="match status" value="1"/>
</dbReference>
<dbReference type="Pfam" id="PF08241">
    <property type="entry name" value="Methyltransf_11"/>
    <property type="match status" value="1"/>
</dbReference>
<dbReference type="InterPro" id="IPR029063">
    <property type="entry name" value="SAM-dependent_MTases_sf"/>
</dbReference>
<comment type="caution">
    <text evidence="2">The sequence shown here is derived from an EMBL/GenBank/DDBJ whole genome shotgun (WGS) entry which is preliminary data.</text>
</comment>
<proteinExistence type="predicted"/>
<organism evidence="2 3">
    <name type="scientific">Lysobacter capsici AZ78</name>
    <dbReference type="NCBI Taxonomy" id="1444315"/>
    <lineage>
        <taxon>Bacteria</taxon>
        <taxon>Pseudomonadati</taxon>
        <taxon>Pseudomonadota</taxon>
        <taxon>Gammaproteobacteria</taxon>
        <taxon>Lysobacterales</taxon>
        <taxon>Lysobacteraceae</taxon>
        <taxon>Lysobacter</taxon>
    </lineage>
</organism>
<dbReference type="Proteomes" id="UP000023435">
    <property type="component" value="Unassembled WGS sequence"/>
</dbReference>
<protein>
    <submittedName>
        <fullName evidence="2">Glycosyl transferase family 2</fullName>
    </submittedName>
</protein>
<dbReference type="CDD" id="cd02440">
    <property type="entry name" value="AdoMet_MTases"/>
    <property type="match status" value="1"/>
</dbReference>
<sequence>MQLKDYLGGSFVGIDVVPELHQYAQTLCGRKDWRFYTAPGVTIPEPDESADFIVFFSVFTHLLHEETYRYLREARRVLKPDGRIVFSFLEFRIASHWFIFENSVRDERPDKVLNQFIDRDMIGAFARHLDLEILQIDDGHLPHIPIDRTLHWADGREVRDMGALGQSVCVLGRAVA</sequence>
<gene>
    <name evidence="2" type="ORF">AZ78_4473</name>
</gene>
<keyword evidence="2" id="KW-0808">Transferase</keyword>
<feature type="domain" description="Methyltransferase type 11" evidence="1">
    <location>
        <begin position="8"/>
        <end position="86"/>
    </location>
</feature>